<dbReference type="Gene3D" id="1.10.155.10">
    <property type="entry name" value="Chemotaxis receptor methyltransferase CheR, N-terminal domain"/>
    <property type="match status" value="1"/>
</dbReference>
<feature type="binding site" evidence="6">
    <location>
        <begin position="215"/>
        <end position="216"/>
    </location>
    <ligand>
        <name>S-adenosyl-L-methionine</name>
        <dbReference type="ChEBI" id="CHEBI:59789"/>
    </ligand>
</feature>
<dbReference type="PIRSF" id="PIRSF000410">
    <property type="entry name" value="CheR"/>
    <property type="match status" value="1"/>
</dbReference>
<dbReference type="PANTHER" id="PTHR24422">
    <property type="entry name" value="CHEMOTAXIS PROTEIN METHYLTRANSFERASE"/>
    <property type="match status" value="1"/>
</dbReference>
<dbReference type="Pfam" id="PF03705">
    <property type="entry name" value="CheR_N"/>
    <property type="match status" value="1"/>
</dbReference>
<sequence length="288" mass="31878">MSAALALDPSPAPGLDTMSRRHFAQIAAYIYEVSGIKMPETKKTMLEGRLRRRLRAVGIDTLDGYCDFLFTGDHLAAEGLHLINAVTTNKTDFFREPAHFDYLVAQALPALEARGVRSLRAWSAACSTGPEPYTMAMVLDDYAERMGGPEYGILATDLDTEVLAAARNGIYAAELVDPVPAALRRKYVMTSNDPRRREVRMVPRLRSAIGFGRLNLMDDRYPVGDAMHLIFCRNVLIYFDKPTQKKVVSQLYDCLAPGGYLFLGHSESITGLGLPLEQVANTVFRRGG</sequence>
<feature type="binding site" evidence="6">
    <location>
        <position position="131"/>
    </location>
    <ligand>
        <name>S-adenosyl-L-methionine</name>
        <dbReference type="ChEBI" id="CHEBI:59789"/>
    </ligand>
</feature>
<dbReference type="GO" id="GO:0008983">
    <property type="term" value="F:protein-glutamate O-methyltransferase activity"/>
    <property type="evidence" value="ECO:0007669"/>
    <property type="project" value="UniProtKB-EC"/>
</dbReference>
<evidence type="ECO:0000313" key="8">
    <source>
        <dbReference type="EMBL" id="NJB95715.1"/>
    </source>
</evidence>
<dbReference type="GO" id="GO:0032259">
    <property type="term" value="P:methylation"/>
    <property type="evidence" value="ECO:0007669"/>
    <property type="project" value="UniProtKB-KW"/>
</dbReference>
<feature type="binding site" evidence="6">
    <location>
        <position position="91"/>
    </location>
    <ligand>
        <name>S-adenosyl-L-methionine</name>
        <dbReference type="ChEBI" id="CHEBI:59789"/>
    </ligand>
</feature>
<feature type="binding site" evidence="6">
    <location>
        <position position="95"/>
    </location>
    <ligand>
        <name>S-adenosyl-L-methionine</name>
        <dbReference type="ChEBI" id="CHEBI:59789"/>
    </ligand>
</feature>
<dbReference type="InterPro" id="IPR022641">
    <property type="entry name" value="CheR_N"/>
</dbReference>
<evidence type="ECO:0000313" key="9">
    <source>
        <dbReference type="Proteomes" id="UP000531251"/>
    </source>
</evidence>
<dbReference type="SUPFAM" id="SSF47757">
    <property type="entry name" value="Chemotaxis receptor methyltransferase CheR, N-terminal domain"/>
    <property type="match status" value="1"/>
</dbReference>
<evidence type="ECO:0000259" key="7">
    <source>
        <dbReference type="PROSITE" id="PS50123"/>
    </source>
</evidence>
<feature type="binding site" evidence="6">
    <location>
        <begin position="233"/>
        <end position="234"/>
    </location>
    <ligand>
        <name>S-adenosyl-L-methionine</name>
        <dbReference type="ChEBI" id="CHEBI:59789"/>
    </ligand>
</feature>
<organism evidence="8 9">
    <name type="scientific">Sphingomonas trueperi</name>
    <dbReference type="NCBI Taxonomy" id="53317"/>
    <lineage>
        <taxon>Bacteria</taxon>
        <taxon>Pseudomonadati</taxon>
        <taxon>Pseudomonadota</taxon>
        <taxon>Alphaproteobacteria</taxon>
        <taxon>Sphingomonadales</taxon>
        <taxon>Sphingomonadaceae</taxon>
        <taxon>Sphingomonas</taxon>
    </lineage>
</organism>
<dbReference type="PRINTS" id="PR00996">
    <property type="entry name" value="CHERMTFRASE"/>
</dbReference>
<dbReference type="Gene3D" id="3.40.50.150">
    <property type="entry name" value="Vaccinia Virus protein VP39"/>
    <property type="match status" value="1"/>
</dbReference>
<evidence type="ECO:0000256" key="6">
    <source>
        <dbReference type="PIRSR" id="PIRSR000410-1"/>
    </source>
</evidence>
<evidence type="ECO:0000256" key="2">
    <source>
        <dbReference type="ARBA" id="ARBA00022603"/>
    </source>
</evidence>
<feature type="binding site" evidence="6">
    <location>
        <position position="89"/>
    </location>
    <ligand>
        <name>S-adenosyl-L-methionine</name>
        <dbReference type="ChEBI" id="CHEBI:59789"/>
    </ligand>
</feature>
<dbReference type="EMBL" id="JAATJB010000001">
    <property type="protein sequence ID" value="NJB95715.1"/>
    <property type="molecule type" value="Genomic_DNA"/>
</dbReference>
<dbReference type="InterPro" id="IPR036804">
    <property type="entry name" value="CheR_N_sf"/>
</dbReference>
<name>A0A7X6BB24_9SPHN</name>
<dbReference type="PANTHER" id="PTHR24422:SF26">
    <property type="entry name" value="CHEMOTAXIS PROTEIN METHYLTRANSFERASE"/>
    <property type="match status" value="1"/>
</dbReference>
<evidence type="ECO:0000256" key="3">
    <source>
        <dbReference type="ARBA" id="ARBA00022679"/>
    </source>
</evidence>
<gene>
    <name evidence="8" type="ORF">GGR89_000007</name>
</gene>
<dbReference type="InterPro" id="IPR050903">
    <property type="entry name" value="Bact_Chemotaxis_MeTrfase"/>
</dbReference>
<feature type="binding site" evidence="6">
    <location>
        <position position="157"/>
    </location>
    <ligand>
        <name>S-adenosyl-L-methionine</name>
        <dbReference type="ChEBI" id="CHEBI:59789"/>
    </ligand>
</feature>
<accession>A0A7X6BB24</accession>
<dbReference type="InterPro" id="IPR022642">
    <property type="entry name" value="CheR_C"/>
</dbReference>
<evidence type="ECO:0000256" key="1">
    <source>
        <dbReference type="ARBA" id="ARBA00001541"/>
    </source>
</evidence>
<keyword evidence="2 5" id="KW-0489">Methyltransferase</keyword>
<keyword evidence="3 5" id="KW-0808">Transferase</keyword>
<dbReference type="EC" id="2.1.1.80" evidence="5"/>
<dbReference type="Proteomes" id="UP000531251">
    <property type="component" value="Unassembled WGS sequence"/>
</dbReference>
<dbReference type="InterPro" id="IPR029063">
    <property type="entry name" value="SAM-dependent_MTases_sf"/>
</dbReference>
<keyword evidence="9" id="KW-1185">Reference proteome</keyword>
<reference evidence="8 9" key="1">
    <citation type="submission" date="2020-03" db="EMBL/GenBank/DDBJ databases">
        <title>Genomic Encyclopedia of Type Strains, Phase IV (KMG-IV): sequencing the most valuable type-strain genomes for metagenomic binning, comparative biology and taxonomic classification.</title>
        <authorList>
            <person name="Goeker M."/>
        </authorList>
    </citation>
    <scope>NUCLEOTIDE SEQUENCE [LARGE SCALE GENOMIC DNA]</scope>
    <source>
        <strain evidence="8 9">DSM 7225</strain>
    </source>
</reference>
<comment type="caution">
    <text evidence="8">The sequence shown here is derived from an EMBL/GenBank/DDBJ whole genome shotgun (WGS) entry which is preliminary data.</text>
</comment>
<proteinExistence type="predicted"/>
<dbReference type="InterPro" id="IPR026024">
    <property type="entry name" value="Chemotaxis_MeTrfase_CheR"/>
</dbReference>
<dbReference type="SUPFAM" id="SSF53335">
    <property type="entry name" value="S-adenosyl-L-methionine-dependent methyltransferases"/>
    <property type="match status" value="1"/>
</dbReference>
<dbReference type="AlphaFoldDB" id="A0A7X6BB24"/>
<evidence type="ECO:0000256" key="5">
    <source>
        <dbReference type="PIRNR" id="PIRNR000410"/>
    </source>
</evidence>
<feature type="domain" description="CheR-type methyltransferase" evidence="7">
    <location>
        <begin position="17"/>
        <end position="288"/>
    </location>
</feature>
<comment type="catalytic activity">
    <reaction evidence="1 5">
        <text>L-glutamyl-[protein] + S-adenosyl-L-methionine = [protein]-L-glutamate 5-O-methyl ester + S-adenosyl-L-homocysteine</text>
        <dbReference type="Rhea" id="RHEA:24452"/>
        <dbReference type="Rhea" id="RHEA-COMP:10208"/>
        <dbReference type="Rhea" id="RHEA-COMP:10311"/>
        <dbReference type="ChEBI" id="CHEBI:29973"/>
        <dbReference type="ChEBI" id="CHEBI:57856"/>
        <dbReference type="ChEBI" id="CHEBI:59789"/>
        <dbReference type="ChEBI" id="CHEBI:82795"/>
        <dbReference type="EC" id="2.1.1.80"/>
    </reaction>
</comment>
<dbReference type="PROSITE" id="PS50123">
    <property type="entry name" value="CHER"/>
    <property type="match status" value="1"/>
</dbReference>
<dbReference type="InterPro" id="IPR000780">
    <property type="entry name" value="CheR_MeTrfase"/>
</dbReference>
<evidence type="ECO:0000256" key="4">
    <source>
        <dbReference type="ARBA" id="ARBA00022691"/>
    </source>
</evidence>
<dbReference type="SMART" id="SM00138">
    <property type="entry name" value="MeTrc"/>
    <property type="match status" value="1"/>
</dbReference>
<comment type="function">
    <text evidence="5">Methylation of the membrane-bound methyl-accepting chemotaxis proteins (MCP) to form gamma-glutamyl methyl ester residues in MCP.</text>
</comment>
<protein>
    <recommendedName>
        <fullName evidence="5">Chemotaxis protein methyltransferase</fullName>
        <ecNumber evidence="5">2.1.1.80</ecNumber>
    </recommendedName>
</protein>
<dbReference type="Pfam" id="PF01739">
    <property type="entry name" value="CheR"/>
    <property type="match status" value="1"/>
</dbReference>
<keyword evidence="4 5" id="KW-0949">S-adenosyl-L-methionine</keyword>